<sequence>MTQLTPLHFFKYLSDETRLRVMLLLRETGELCVCDISTALQEPQSKTSRHLAMLREAGLLLDRREGKWIYYRLSPHIPVWAANVLEQAFQCQQAEIAQLSMRLQKINPTTSGKSVCQ</sequence>
<evidence type="ECO:0000256" key="2">
    <source>
        <dbReference type="ARBA" id="ARBA00022849"/>
    </source>
</evidence>
<dbReference type="InterPro" id="IPR051081">
    <property type="entry name" value="HTH_MetalResp_TranReg"/>
</dbReference>
<dbReference type="PANTHER" id="PTHR33154:SF18">
    <property type="entry name" value="ARSENICAL RESISTANCE OPERON REPRESSOR"/>
    <property type="match status" value="1"/>
</dbReference>
<dbReference type="Proteomes" id="UP000032930">
    <property type="component" value="Chromosome"/>
</dbReference>
<keyword evidence="5" id="KW-0804">Transcription</keyword>
<dbReference type="Pfam" id="PF01022">
    <property type="entry name" value="HTH_5"/>
    <property type="match status" value="1"/>
</dbReference>
<dbReference type="CDD" id="cd00090">
    <property type="entry name" value="HTH_ARSR"/>
    <property type="match status" value="1"/>
</dbReference>
<dbReference type="NCBIfam" id="NF007528">
    <property type="entry name" value="PRK10141.1"/>
    <property type="match status" value="1"/>
</dbReference>
<reference evidence="8 9" key="1">
    <citation type="submission" date="2014-02" db="EMBL/GenBank/DDBJ databases">
        <authorList>
            <person name="Genoscope - CEA"/>
        </authorList>
    </citation>
    <scope>NUCLEOTIDE SEQUENCE [LARGE SCALE GENOMIC DNA]</scope>
    <source>
        <strain evidence="8 9">CS03</strain>
    </source>
</reference>
<evidence type="ECO:0000313" key="9">
    <source>
        <dbReference type="Proteomes" id="UP000032930"/>
    </source>
</evidence>
<comment type="subunit">
    <text evidence="1">Binds DNA as a homodimer.</text>
</comment>
<dbReference type="NCBIfam" id="NF033788">
    <property type="entry name" value="HTH_metalloreg"/>
    <property type="match status" value="1"/>
</dbReference>
<dbReference type="InterPro" id="IPR036388">
    <property type="entry name" value="WH-like_DNA-bd_sf"/>
</dbReference>
<evidence type="ECO:0000256" key="5">
    <source>
        <dbReference type="ARBA" id="ARBA00023163"/>
    </source>
</evidence>
<dbReference type="RefSeq" id="WP_046337379.1">
    <property type="nucleotide sequence ID" value="NZ_CAWMEF010000001.1"/>
</dbReference>
<dbReference type="EMBL" id="FO818637">
    <property type="protein sequence ID" value="CDM91108.1"/>
    <property type="molecule type" value="Genomic_DNA"/>
</dbReference>
<dbReference type="SUPFAM" id="SSF46785">
    <property type="entry name" value="Winged helix' DNA-binding domain"/>
    <property type="match status" value="1"/>
</dbReference>
<dbReference type="GO" id="GO:0003677">
    <property type="term" value="F:DNA binding"/>
    <property type="evidence" value="ECO:0007669"/>
    <property type="project" value="UniProtKB-KW"/>
</dbReference>
<evidence type="ECO:0000313" key="8">
    <source>
        <dbReference type="EMBL" id="CDM91108.1"/>
    </source>
</evidence>
<dbReference type="PRINTS" id="PR00778">
    <property type="entry name" value="HTHARSR"/>
</dbReference>
<evidence type="ECO:0000259" key="7">
    <source>
        <dbReference type="PROSITE" id="PS50987"/>
    </source>
</evidence>
<protein>
    <recommendedName>
        <fullName evidence="6">Arsenical resistance operon repressor</fullName>
    </recommendedName>
</protein>
<name>A0A0B6XE85_XENBV</name>
<dbReference type="PROSITE" id="PS50987">
    <property type="entry name" value="HTH_ARSR_2"/>
    <property type="match status" value="1"/>
</dbReference>
<dbReference type="PANTHER" id="PTHR33154">
    <property type="entry name" value="TRANSCRIPTIONAL REGULATOR, ARSR FAMILY"/>
    <property type="match status" value="1"/>
</dbReference>
<proteinExistence type="predicted"/>
<dbReference type="FunFam" id="1.10.10.10:FF:000279">
    <property type="entry name" value="Transcriptional regulator, ArsR family"/>
    <property type="match status" value="1"/>
</dbReference>
<accession>A0A0B6XE85</accession>
<gene>
    <name evidence="8" type="primary">arsR</name>
    <name evidence="8" type="ORF">XBW1_3752</name>
</gene>
<evidence type="ECO:0000256" key="1">
    <source>
        <dbReference type="ARBA" id="ARBA00011432"/>
    </source>
</evidence>
<evidence type="ECO:0000256" key="4">
    <source>
        <dbReference type="ARBA" id="ARBA00023125"/>
    </source>
</evidence>
<dbReference type="InterPro" id="IPR036390">
    <property type="entry name" value="WH_DNA-bd_sf"/>
</dbReference>
<dbReference type="KEGG" id="xbv:XBW1_3752"/>
<dbReference type="InterPro" id="IPR011991">
    <property type="entry name" value="ArsR-like_HTH"/>
</dbReference>
<organism evidence="8 9">
    <name type="scientific">Xenorhabdus bovienii</name>
    <name type="common">Xenorhabdus nematophila subsp. bovienii</name>
    <dbReference type="NCBI Taxonomy" id="40576"/>
    <lineage>
        <taxon>Bacteria</taxon>
        <taxon>Pseudomonadati</taxon>
        <taxon>Pseudomonadota</taxon>
        <taxon>Gammaproteobacteria</taxon>
        <taxon>Enterobacterales</taxon>
        <taxon>Morganellaceae</taxon>
        <taxon>Xenorhabdus</taxon>
    </lineage>
</organism>
<feature type="domain" description="HTH arsR-type" evidence="7">
    <location>
        <begin position="1"/>
        <end position="92"/>
    </location>
</feature>
<dbReference type="GO" id="GO:0046685">
    <property type="term" value="P:response to arsenic-containing substance"/>
    <property type="evidence" value="ECO:0007669"/>
    <property type="project" value="UniProtKB-KW"/>
</dbReference>
<keyword evidence="3" id="KW-0805">Transcription regulation</keyword>
<keyword evidence="4" id="KW-0238">DNA-binding</keyword>
<evidence type="ECO:0000256" key="6">
    <source>
        <dbReference type="ARBA" id="ARBA00039566"/>
    </source>
</evidence>
<dbReference type="AlphaFoldDB" id="A0A0B6XE85"/>
<dbReference type="InterPro" id="IPR001845">
    <property type="entry name" value="HTH_ArsR_DNA-bd_dom"/>
</dbReference>
<dbReference type="GO" id="GO:0003700">
    <property type="term" value="F:DNA-binding transcription factor activity"/>
    <property type="evidence" value="ECO:0007669"/>
    <property type="project" value="InterPro"/>
</dbReference>
<keyword evidence="2" id="KW-0059">Arsenical resistance</keyword>
<dbReference type="Gene3D" id="1.10.10.10">
    <property type="entry name" value="Winged helix-like DNA-binding domain superfamily/Winged helix DNA-binding domain"/>
    <property type="match status" value="1"/>
</dbReference>
<dbReference type="SMART" id="SM00418">
    <property type="entry name" value="HTH_ARSR"/>
    <property type="match status" value="1"/>
</dbReference>
<evidence type="ECO:0000256" key="3">
    <source>
        <dbReference type="ARBA" id="ARBA00023015"/>
    </source>
</evidence>